<dbReference type="SUPFAM" id="SSF49373">
    <property type="entry name" value="Invasin/intimin cell-adhesion fragments"/>
    <property type="match status" value="1"/>
</dbReference>
<organism evidence="2 3">
    <name type="scientific">Paenibacillus gyeongsangnamensis</name>
    <dbReference type="NCBI Taxonomy" id="3388067"/>
    <lineage>
        <taxon>Bacteria</taxon>
        <taxon>Bacillati</taxon>
        <taxon>Bacillota</taxon>
        <taxon>Bacilli</taxon>
        <taxon>Bacillales</taxon>
        <taxon>Paenibacillaceae</taxon>
        <taxon>Paenibacillus</taxon>
    </lineage>
</organism>
<dbReference type="InterPro" id="IPR051918">
    <property type="entry name" value="STPP_CPPED1"/>
</dbReference>
<keyword evidence="3" id="KW-1185">Reference proteome</keyword>
<dbReference type="Proteomes" id="UP001527882">
    <property type="component" value="Unassembled WGS sequence"/>
</dbReference>
<dbReference type="RefSeq" id="WP_269884796.1">
    <property type="nucleotide sequence ID" value="NZ_JAQAGZ010000022.1"/>
</dbReference>
<dbReference type="EMBL" id="JAQAGZ010000022">
    <property type="protein sequence ID" value="MCZ8516264.1"/>
    <property type="molecule type" value="Genomic_DNA"/>
</dbReference>
<dbReference type="PANTHER" id="PTHR43143">
    <property type="entry name" value="METALLOPHOSPHOESTERASE, CALCINEURIN SUPERFAMILY"/>
    <property type="match status" value="1"/>
</dbReference>
<reference evidence="2 3" key="1">
    <citation type="submission" date="2022-12" db="EMBL/GenBank/DDBJ databases">
        <title>Draft genome sequence of Paenibacillus sp. dW9.</title>
        <authorList>
            <person name="Choi E.-W."/>
            <person name="Kim D.-U."/>
        </authorList>
    </citation>
    <scope>NUCLEOTIDE SEQUENCE [LARGE SCALE GENOMIC DNA]</scope>
    <source>
        <strain evidence="3">dW9</strain>
    </source>
</reference>
<sequence length="740" mass="81915">MMCGRYNFEENFDHLNGLEAGFAKVVPGSVALGLASRPDPVRTGEHSLRLSYDFSGELGISLASVIFWGEDGEIGRILPGYPSMLGVWIYGDGNGHWLRAQLKDCKGNAIALNLTQPGGLNWVGWKYVTSPISPELPFPVKLCRVYVVEDDNANKNAGIIYFDQVRAEYGESGEDWESPEFSGMSPKPETTVHAAHMPIGAFVRDAGSGVDPASIRMMLDHRVIEHTYDPLTGLVEYKPNEPIEDGEHSVLIEAADFAGNPAMPSAKWTFRMYTGPDTDAPVITVIGPLDGMTTRTTRPRISARLYDSHTGIDWNKTKLMLDGRELAFRYDETSETIYFTPEPLPPESRHAVSLITADRAGNAAEVSWSFTVGPSLGQPKNPNKFQISVIGDGGYYFEGHGTMPTDILLREQIARINREPETELIAYVGDIVDYDTEENFRLALPVLHSFRVPFVISIGNHEITGTNSRRNFHYAFGETNYIFDYGCVRFIGMDSASMGITASDPSQWAWLEDILNETGMKHILIMMHVPPDEIVADGRNLLTGHGFRNKEDIERLYNMLGWYKRRHPERSIAVLSGDLHAYLHKRVQDVDYIISGGGGKFTHVPAEEGGFFHYLNLKVDGDSLSWDVIPLFDYIAFDSHSVELKPGERLTLTGTAEFLTSTNAPITLQVQAPFKREWYSSDPIITEVDGNGMVTGKSSGEAVITVRCGWREARTTVVVTAAAGCGADGSVKEISSSKYN</sequence>
<evidence type="ECO:0000313" key="2">
    <source>
        <dbReference type="EMBL" id="MCZ8516264.1"/>
    </source>
</evidence>
<gene>
    <name evidence="2" type="ORF">O9H85_28495</name>
</gene>
<evidence type="ECO:0000259" key="1">
    <source>
        <dbReference type="Pfam" id="PF00149"/>
    </source>
</evidence>
<evidence type="ECO:0000313" key="3">
    <source>
        <dbReference type="Proteomes" id="UP001527882"/>
    </source>
</evidence>
<comment type="caution">
    <text evidence="2">The sequence shown here is derived from an EMBL/GenBank/DDBJ whole genome shotgun (WGS) entry which is preliminary data.</text>
</comment>
<dbReference type="PANTHER" id="PTHR43143:SF1">
    <property type="entry name" value="SERINE_THREONINE-PROTEIN PHOSPHATASE CPPED1"/>
    <property type="match status" value="1"/>
</dbReference>
<dbReference type="Gene3D" id="3.60.21.10">
    <property type="match status" value="1"/>
</dbReference>
<protein>
    <submittedName>
        <fullName evidence="2">Metallophosphoesterase</fullName>
    </submittedName>
</protein>
<feature type="domain" description="Calcineurin-like phosphoesterase" evidence="1">
    <location>
        <begin position="412"/>
        <end position="543"/>
    </location>
</feature>
<dbReference type="InterPro" id="IPR029052">
    <property type="entry name" value="Metallo-depent_PP-like"/>
</dbReference>
<proteinExistence type="predicted"/>
<dbReference type="InterPro" id="IPR008964">
    <property type="entry name" value="Invasin/intimin_cell_adhesion"/>
</dbReference>
<name>A0ABT4QHC0_9BACL</name>
<dbReference type="Pfam" id="PF00149">
    <property type="entry name" value="Metallophos"/>
    <property type="match status" value="1"/>
</dbReference>
<dbReference type="Gene3D" id="2.60.40.1080">
    <property type="match status" value="1"/>
</dbReference>
<dbReference type="SUPFAM" id="SSF56300">
    <property type="entry name" value="Metallo-dependent phosphatases"/>
    <property type="match status" value="1"/>
</dbReference>
<accession>A0ABT4QHC0</accession>
<dbReference type="InterPro" id="IPR004843">
    <property type="entry name" value="Calcineurin-like_PHP"/>
</dbReference>